<evidence type="ECO:0008006" key="12">
    <source>
        <dbReference type="Google" id="ProtNLM"/>
    </source>
</evidence>
<keyword evidence="4" id="KW-0511">Multifunctional enzyme</keyword>
<dbReference type="InterPro" id="IPR020843">
    <property type="entry name" value="ER"/>
</dbReference>
<dbReference type="InterPro" id="IPR020806">
    <property type="entry name" value="PKS_PP-bd"/>
</dbReference>
<keyword evidence="2" id="KW-0597">Phosphoprotein</keyword>
<name>A0ABR4FCS5_9PEZI</name>
<accession>A0ABR4FCS5</accession>
<dbReference type="PROSITE" id="PS50075">
    <property type="entry name" value="CARRIER"/>
    <property type="match status" value="1"/>
</dbReference>
<dbReference type="Gene3D" id="1.10.1200.10">
    <property type="entry name" value="ACP-like"/>
    <property type="match status" value="1"/>
</dbReference>
<dbReference type="InterPro" id="IPR013968">
    <property type="entry name" value="PKS_KR"/>
</dbReference>
<dbReference type="PANTHER" id="PTHR43775">
    <property type="entry name" value="FATTY ACID SYNTHASE"/>
    <property type="match status" value="1"/>
</dbReference>
<dbReference type="Pfam" id="PF23297">
    <property type="entry name" value="ACP_SdgA_C"/>
    <property type="match status" value="1"/>
</dbReference>
<dbReference type="Pfam" id="PF23114">
    <property type="entry name" value="NAD-bd_HRPKS_sdrA"/>
    <property type="match status" value="1"/>
</dbReference>
<dbReference type="InterPro" id="IPR009081">
    <property type="entry name" value="PP-bd_ACP"/>
</dbReference>
<dbReference type="SUPFAM" id="SSF50129">
    <property type="entry name" value="GroES-like"/>
    <property type="match status" value="1"/>
</dbReference>
<sequence length="1459" mass="159099">MIIAMEAMVQTSSGKSVPSGFEFRDMAMLTALSLSPDDDGVEIQFHLKPSVDSSNKDNSWAAFSLYSCRDDSFVEICRGSIKAMSAAHSQTDHDQKEGNRIRELASSDDPAYGSENKTDELYARLTSNGYQYGPAFQGIQSARRNGHGQAVGQVSTRGFPLSNDDGSGPTMHPCTLDSILQVCIPAVVFADDSKRETWVPTFIKKGWLSSSGFTATEAEDKIYVHASTQNRGTRVAESDLKVVSQNGVLLGHAQGIEMTLVSDNPTSPGDVTQSQSQIRRLCWDMEYKPDPTLLRVQEMEKYALEHLKPDTGMTEFLRALNLYVLASVSRAVREVAASDVPPEATHLHKQYAWIMELMEAAKSNGDHSDGYVEDEQYRILTERILDIGGRLGDIYVHFASHLVDMLRGNMDALQVLVPDNRPGDYYRLSNDLGQYFGPMQRYVDALAHKNPGLRILEVGAGTGGTARFMLDALATETPNGTYTRFSRYDFTDVSGSFLESAEDEFGSVLKMNFQVFDVQEDPVAQGDGKIIMTEITATTTYPLTQFLFGFLPGWWLSTEPWRQNGPCASIAQWTTELKESGFTGPELVLNDFEIEDNHVTSLLISSVVPRPHASEPSNGVASGKRPLSDKTVFVVNDWGRDSSFGKSQLTKLVMSKLTAAGLEDVRLSSFLEADALAARQLNDNLLVIVQDGDWLSSLAHLSPKEYGMFNATLSRASSVLWICQMASPSAEETQELPNGLVTGMARALRSEKQDMVFATVMLEAASCPPSSSTYETSGSQALIVEKSVQNFLQGAVSPGSYERELVQIGDRLCIPRMYEDGKLNQHVHDTTSASVRREQRFGQVDLKVRICRPGLLDTIYFEEIPGSAAYSLGPDEIEVDVKAIGVNFRDCLIALGRVDQDILGTECAGIVRRVGSACQQLRAGDRVTVGDVDTYQGVVRCREILAVKIPDSMSFADAGAIPTNFVTAYHSFVRVARLSPGETVLIHSGAGGTGQAAIQIAQHCGAGAIYTTVGSESKRKLLTERYGIPPEHIFNSRDLSFEDGVRRLTGGRGVDVVLNSLAGDALVASWECVAPFGRFVEIGKKDIFSHKTLPMFQFARNVSFAAVDLASMAQERPDLVQSGLRGVLDLFQRGILHMPSPVKSFPISDVEGAFRFLQSGTNAGKVVLEVDSEEVVPDSVFENIDHPAWTACLRPKVDGSWNLHQQLPHDLDFFILFSSIAGVVGSQGQSNYAAGNTFQDELARHRLRRGEKTVSLNLSMIADHGYALDHEEAARRFAKSRFVLEMTQPEVLALLERYCDKRLPLAELAGAPQVAVGLELPDDIAARGMDLMGWMNEPIFSVLHQMGGSAAEGGDEASSKGKGPALIKLIEGAASPAEAADVVAAGIATKLCRVLSLPPDAFDMAQPLHVYGVDSLIAVEMRNWLMQTLKADVAVFEILGGATAETLGRTVAEKVRAAL</sequence>
<evidence type="ECO:0000256" key="5">
    <source>
        <dbReference type="ARBA" id="ARBA00023315"/>
    </source>
</evidence>
<dbReference type="SMART" id="SM00822">
    <property type="entry name" value="PKS_KR"/>
    <property type="match status" value="1"/>
</dbReference>
<feature type="domain" description="Carrier" evidence="8">
    <location>
        <begin position="1378"/>
        <end position="1455"/>
    </location>
</feature>
<dbReference type="Gene3D" id="3.40.50.150">
    <property type="entry name" value="Vaccinia Virus protein VP39"/>
    <property type="match status" value="2"/>
</dbReference>
<evidence type="ECO:0000256" key="7">
    <source>
        <dbReference type="SAM" id="MobiDB-lite"/>
    </source>
</evidence>
<dbReference type="Proteomes" id="UP001600888">
    <property type="component" value="Unassembled WGS sequence"/>
</dbReference>
<dbReference type="InterPro" id="IPR036736">
    <property type="entry name" value="ACP-like_sf"/>
</dbReference>
<dbReference type="EMBL" id="JBAWTH010000003">
    <property type="protein sequence ID" value="KAL2292500.1"/>
    <property type="molecule type" value="Genomic_DNA"/>
</dbReference>
<comment type="caution">
    <text evidence="6">Lacks conserved residue(s) required for the propagation of feature annotation.</text>
</comment>
<dbReference type="Pfam" id="PF13602">
    <property type="entry name" value="ADH_zinc_N_2"/>
    <property type="match status" value="1"/>
</dbReference>
<dbReference type="Gene3D" id="3.10.129.110">
    <property type="entry name" value="Polyketide synthase dehydratase"/>
    <property type="match status" value="1"/>
</dbReference>
<comment type="caution">
    <text evidence="10">The sequence shown here is derived from an EMBL/GenBank/DDBJ whole genome shotgun (WGS) entry which is preliminary data.</text>
</comment>
<dbReference type="PANTHER" id="PTHR43775:SF37">
    <property type="entry name" value="SI:DKEY-61P9.11"/>
    <property type="match status" value="1"/>
</dbReference>
<feature type="region of interest" description="Disordered" evidence="7">
    <location>
        <begin position="88"/>
        <end position="115"/>
    </location>
</feature>
<dbReference type="Pfam" id="PF14765">
    <property type="entry name" value="PS-DH"/>
    <property type="match status" value="1"/>
</dbReference>
<dbReference type="PROSITE" id="PS52019">
    <property type="entry name" value="PKS_MFAS_DH"/>
    <property type="match status" value="1"/>
</dbReference>
<dbReference type="InterPro" id="IPR049900">
    <property type="entry name" value="PKS_mFAS_DH"/>
</dbReference>
<evidence type="ECO:0000259" key="9">
    <source>
        <dbReference type="PROSITE" id="PS52019"/>
    </source>
</evidence>
<keyword evidence="5" id="KW-0808">Transferase</keyword>
<evidence type="ECO:0000256" key="4">
    <source>
        <dbReference type="ARBA" id="ARBA00023268"/>
    </source>
</evidence>
<dbReference type="InterPro" id="IPR042104">
    <property type="entry name" value="PKS_dehydratase_sf"/>
</dbReference>
<dbReference type="InterPro" id="IPR011032">
    <property type="entry name" value="GroES-like_sf"/>
</dbReference>
<feature type="domain" description="PKS/mFAS DH" evidence="9">
    <location>
        <begin position="1"/>
        <end position="267"/>
    </location>
</feature>
<dbReference type="SUPFAM" id="SSF51735">
    <property type="entry name" value="NAD(P)-binding Rossmann-fold domains"/>
    <property type="match status" value="2"/>
</dbReference>
<dbReference type="SUPFAM" id="SSF53335">
    <property type="entry name" value="S-adenosyl-L-methionine-dependent methyltransferases"/>
    <property type="match status" value="1"/>
</dbReference>
<feature type="compositionally biased region" description="Basic and acidic residues" evidence="7">
    <location>
        <begin position="90"/>
        <end position="105"/>
    </location>
</feature>
<dbReference type="CDD" id="cd05195">
    <property type="entry name" value="enoyl_red"/>
    <property type="match status" value="1"/>
</dbReference>
<dbReference type="SMART" id="SM00829">
    <property type="entry name" value="PKS_ER"/>
    <property type="match status" value="1"/>
</dbReference>
<dbReference type="Gene3D" id="3.40.50.720">
    <property type="entry name" value="NAD(P)-binding Rossmann-like Domain"/>
    <property type="match status" value="2"/>
</dbReference>
<dbReference type="InterPro" id="IPR029063">
    <property type="entry name" value="SAM-dependent_MTases_sf"/>
</dbReference>
<evidence type="ECO:0000259" key="8">
    <source>
        <dbReference type="PROSITE" id="PS50075"/>
    </source>
</evidence>
<gene>
    <name evidence="10" type="ORF">FJTKL_09464</name>
</gene>
<dbReference type="InterPro" id="IPR050091">
    <property type="entry name" value="PKS_NRPS_Biosynth_Enz"/>
</dbReference>
<reference evidence="10 11" key="1">
    <citation type="submission" date="2024-03" db="EMBL/GenBank/DDBJ databases">
        <title>A high-quality draft genome sequence of Diaporthe vaccinii, a causative agent of upright dieback and viscid rot disease in cranberry plants.</title>
        <authorList>
            <person name="Sarrasin M."/>
            <person name="Lang B.F."/>
            <person name="Burger G."/>
        </authorList>
    </citation>
    <scope>NUCLEOTIDE SEQUENCE [LARGE SCALE GENOMIC DNA]</scope>
    <source>
        <strain evidence="10 11">IS7</strain>
    </source>
</reference>
<keyword evidence="3" id="KW-0560">Oxidoreductase</keyword>
<dbReference type="SMART" id="SM00823">
    <property type="entry name" value="PKS_PP"/>
    <property type="match status" value="1"/>
</dbReference>
<dbReference type="SUPFAM" id="SSF47336">
    <property type="entry name" value="ACP-like"/>
    <property type="match status" value="1"/>
</dbReference>
<dbReference type="InterPro" id="IPR036291">
    <property type="entry name" value="NAD(P)-bd_dom_sf"/>
</dbReference>
<dbReference type="Gene3D" id="3.90.180.10">
    <property type="entry name" value="Medium-chain alcohol dehydrogenases, catalytic domain"/>
    <property type="match status" value="1"/>
</dbReference>
<dbReference type="InterPro" id="IPR056501">
    <property type="entry name" value="NAD-bd_HRPKS_sdrA"/>
</dbReference>
<dbReference type="InterPro" id="IPR049551">
    <property type="entry name" value="PKS_DH_C"/>
</dbReference>
<feature type="region of interest" description="N-terminal hotdog fold" evidence="6">
    <location>
        <begin position="1"/>
        <end position="88"/>
    </location>
</feature>
<evidence type="ECO:0000256" key="3">
    <source>
        <dbReference type="ARBA" id="ARBA00023002"/>
    </source>
</evidence>
<evidence type="ECO:0000256" key="2">
    <source>
        <dbReference type="ARBA" id="ARBA00022553"/>
    </source>
</evidence>
<evidence type="ECO:0000313" key="10">
    <source>
        <dbReference type="EMBL" id="KAL2292500.1"/>
    </source>
</evidence>
<keyword evidence="1" id="KW-0596">Phosphopantetheine</keyword>
<dbReference type="InterPro" id="IPR013154">
    <property type="entry name" value="ADH-like_N"/>
</dbReference>
<proteinExistence type="predicted"/>
<keyword evidence="11" id="KW-1185">Reference proteome</keyword>
<feature type="region of interest" description="C-terminal hotdog fold" evidence="6">
    <location>
        <begin position="111"/>
        <end position="267"/>
    </location>
</feature>
<evidence type="ECO:0000256" key="1">
    <source>
        <dbReference type="ARBA" id="ARBA00022450"/>
    </source>
</evidence>
<evidence type="ECO:0000256" key="6">
    <source>
        <dbReference type="PROSITE-ProRule" id="PRU01363"/>
    </source>
</evidence>
<protein>
    <recommendedName>
        <fullName evidence="12">Polyketide synthase</fullName>
    </recommendedName>
</protein>
<evidence type="ECO:0000313" key="11">
    <source>
        <dbReference type="Proteomes" id="UP001600888"/>
    </source>
</evidence>
<keyword evidence="5" id="KW-0012">Acyltransferase</keyword>
<organism evidence="10 11">
    <name type="scientific">Diaporthe vaccinii</name>
    <dbReference type="NCBI Taxonomy" id="105482"/>
    <lineage>
        <taxon>Eukaryota</taxon>
        <taxon>Fungi</taxon>
        <taxon>Dikarya</taxon>
        <taxon>Ascomycota</taxon>
        <taxon>Pezizomycotina</taxon>
        <taxon>Sordariomycetes</taxon>
        <taxon>Sordariomycetidae</taxon>
        <taxon>Diaporthales</taxon>
        <taxon>Diaporthaceae</taxon>
        <taxon>Diaporthe</taxon>
        <taxon>Diaporthe eres species complex</taxon>
    </lineage>
</organism>
<dbReference type="Pfam" id="PF08659">
    <property type="entry name" value="KR"/>
    <property type="match status" value="1"/>
</dbReference>
<dbReference type="InterPro" id="IPR057326">
    <property type="entry name" value="KR_dom"/>
</dbReference>
<dbReference type="Pfam" id="PF08240">
    <property type="entry name" value="ADH_N"/>
    <property type="match status" value="1"/>
</dbReference>